<feature type="coiled-coil region" evidence="1">
    <location>
        <begin position="250"/>
        <end position="281"/>
    </location>
</feature>
<name>A0A1R2B7W1_9CILI</name>
<dbReference type="Proteomes" id="UP000187209">
    <property type="component" value="Unassembled WGS sequence"/>
</dbReference>
<reference evidence="3 4" key="1">
    <citation type="submission" date="2016-11" db="EMBL/GenBank/DDBJ databases">
        <title>The macronuclear genome of Stentor coeruleus: a giant cell with tiny introns.</title>
        <authorList>
            <person name="Slabodnick M."/>
            <person name="Ruby J.G."/>
            <person name="Reiff S.B."/>
            <person name="Swart E.C."/>
            <person name="Gosai S."/>
            <person name="Prabakaran S."/>
            <person name="Witkowska E."/>
            <person name="Larue G.E."/>
            <person name="Fisher S."/>
            <person name="Freeman R.M."/>
            <person name="Gunawardena J."/>
            <person name="Chu W."/>
            <person name="Stover N.A."/>
            <person name="Gregory B.D."/>
            <person name="Nowacki M."/>
            <person name="Derisi J."/>
            <person name="Roy S.W."/>
            <person name="Marshall W.F."/>
            <person name="Sood P."/>
        </authorList>
    </citation>
    <scope>NUCLEOTIDE SEQUENCE [LARGE SCALE GENOMIC DNA]</scope>
    <source>
        <strain evidence="3">WM001</strain>
    </source>
</reference>
<evidence type="ECO:0000256" key="2">
    <source>
        <dbReference type="SAM" id="MobiDB-lite"/>
    </source>
</evidence>
<feature type="region of interest" description="Disordered" evidence="2">
    <location>
        <begin position="25"/>
        <end position="74"/>
    </location>
</feature>
<dbReference type="AlphaFoldDB" id="A0A1R2B7W1"/>
<organism evidence="3 4">
    <name type="scientific">Stentor coeruleus</name>
    <dbReference type="NCBI Taxonomy" id="5963"/>
    <lineage>
        <taxon>Eukaryota</taxon>
        <taxon>Sar</taxon>
        <taxon>Alveolata</taxon>
        <taxon>Ciliophora</taxon>
        <taxon>Postciliodesmatophora</taxon>
        <taxon>Heterotrichea</taxon>
        <taxon>Heterotrichida</taxon>
        <taxon>Stentoridae</taxon>
        <taxon>Stentor</taxon>
    </lineage>
</organism>
<feature type="compositionally biased region" description="Polar residues" evidence="2">
    <location>
        <begin position="42"/>
        <end position="52"/>
    </location>
</feature>
<protein>
    <submittedName>
        <fullName evidence="3">Uncharacterized protein</fullName>
    </submittedName>
</protein>
<keyword evidence="4" id="KW-1185">Reference proteome</keyword>
<evidence type="ECO:0000313" key="4">
    <source>
        <dbReference type="Proteomes" id="UP000187209"/>
    </source>
</evidence>
<proteinExistence type="predicted"/>
<evidence type="ECO:0000256" key="1">
    <source>
        <dbReference type="SAM" id="Coils"/>
    </source>
</evidence>
<gene>
    <name evidence="3" type="ORF">SteCoe_28598</name>
</gene>
<dbReference type="EMBL" id="MPUH01000868">
    <property type="protein sequence ID" value="OMJ72858.1"/>
    <property type="molecule type" value="Genomic_DNA"/>
</dbReference>
<accession>A0A1R2B7W1</accession>
<evidence type="ECO:0000313" key="3">
    <source>
        <dbReference type="EMBL" id="OMJ72858.1"/>
    </source>
</evidence>
<sequence length="355" mass="42355">MQSQVMMTIPEYAQSSSSVQKNLIISTNPDNDDIKKSEILSMKNTGSSQTPKSPRPEAFQKYSRGGFSNQSPTNIRELDNRTERIKKSLENRILVLRQNFELKKLSQEKKLKDLQTERELRSQKILEKLQRNASSLLERDTKNNEEYMKKTEHIREYMASKERIQDDFIRDTLKKYESQEIKVKNKINEELFDKISKAKGMSKNLINERNDLEQQKIEKDFVKYIKKRGKIFENKKKVEIAKTYEIQLRKNRENIKAEDVKKRLKEHEIEIQKRNENIEKKVFESTLKAIEKKETLTKMKVYHSDLEGLASDRINDIQENYNEYKMKLLREHIEMVKKIDEFRVMKSPDKRNVLK</sequence>
<keyword evidence="1" id="KW-0175">Coiled coil</keyword>
<comment type="caution">
    <text evidence="3">The sequence shown here is derived from an EMBL/GenBank/DDBJ whole genome shotgun (WGS) entry which is preliminary data.</text>
</comment>